<dbReference type="EMBL" id="BARV01042528">
    <property type="protein sequence ID" value="GAI48604.1"/>
    <property type="molecule type" value="Genomic_DNA"/>
</dbReference>
<sequence length="40" mass="4410">IIEQLKEIPGIHGVHIMAVGWEDIVPEIAERAGLLPRPVL</sequence>
<evidence type="ECO:0000313" key="1">
    <source>
        <dbReference type="EMBL" id="GAI48604.1"/>
    </source>
</evidence>
<comment type="caution">
    <text evidence="1">The sequence shown here is derived from an EMBL/GenBank/DDBJ whole genome shotgun (WGS) entry which is preliminary data.</text>
</comment>
<reference evidence="1" key="1">
    <citation type="journal article" date="2014" name="Front. Microbiol.">
        <title>High frequency of phylogenetically diverse reductive dehalogenase-homologous genes in deep subseafloor sedimentary metagenomes.</title>
        <authorList>
            <person name="Kawai M."/>
            <person name="Futagami T."/>
            <person name="Toyoda A."/>
            <person name="Takaki Y."/>
            <person name="Nishi S."/>
            <person name="Hori S."/>
            <person name="Arai W."/>
            <person name="Tsubouchi T."/>
            <person name="Morono Y."/>
            <person name="Uchiyama I."/>
            <person name="Ito T."/>
            <person name="Fujiyama A."/>
            <person name="Inagaki F."/>
            <person name="Takami H."/>
        </authorList>
    </citation>
    <scope>NUCLEOTIDE SEQUENCE</scope>
    <source>
        <strain evidence="1">Expedition CK06-06</strain>
    </source>
</reference>
<protein>
    <recommendedName>
        <fullName evidence="2">Methylenetetrahydrofolate reductase (NAD(P)H)</fullName>
    </recommendedName>
</protein>
<accession>X1QZ92</accession>
<dbReference type="AlphaFoldDB" id="X1QZ92"/>
<name>X1QZ92_9ZZZZ</name>
<gene>
    <name evidence="1" type="ORF">S06H3_63914</name>
</gene>
<feature type="non-terminal residue" evidence="1">
    <location>
        <position position="1"/>
    </location>
</feature>
<evidence type="ECO:0008006" key="2">
    <source>
        <dbReference type="Google" id="ProtNLM"/>
    </source>
</evidence>
<proteinExistence type="predicted"/>
<organism evidence="1">
    <name type="scientific">marine sediment metagenome</name>
    <dbReference type="NCBI Taxonomy" id="412755"/>
    <lineage>
        <taxon>unclassified sequences</taxon>
        <taxon>metagenomes</taxon>
        <taxon>ecological metagenomes</taxon>
    </lineage>
</organism>